<organism evidence="1 2">
    <name type="scientific">Anoxynatronum buryatiense</name>
    <dbReference type="NCBI Taxonomy" id="489973"/>
    <lineage>
        <taxon>Bacteria</taxon>
        <taxon>Bacillati</taxon>
        <taxon>Bacillota</taxon>
        <taxon>Clostridia</taxon>
        <taxon>Eubacteriales</taxon>
        <taxon>Clostridiaceae</taxon>
        <taxon>Anoxynatronum</taxon>
    </lineage>
</organism>
<evidence type="ECO:0000313" key="2">
    <source>
        <dbReference type="Proteomes" id="UP001158066"/>
    </source>
</evidence>
<dbReference type="RefSeq" id="WP_283408760.1">
    <property type="nucleotide sequence ID" value="NZ_FXUF01000004.1"/>
</dbReference>
<dbReference type="AlphaFoldDB" id="A0AA45WV09"/>
<comment type="caution">
    <text evidence="1">The sequence shown here is derived from an EMBL/GenBank/DDBJ whole genome shotgun (WGS) entry which is preliminary data.</text>
</comment>
<dbReference type="EMBL" id="FXUF01000004">
    <property type="protein sequence ID" value="SMP51326.1"/>
    <property type="molecule type" value="Genomic_DNA"/>
</dbReference>
<gene>
    <name evidence="1" type="ORF">SAMN06296020_10484</name>
</gene>
<protein>
    <submittedName>
        <fullName evidence="1">Uncharacterized protein</fullName>
    </submittedName>
</protein>
<dbReference type="Proteomes" id="UP001158066">
    <property type="component" value="Unassembled WGS sequence"/>
</dbReference>
<keyword evidence="2" id="KW-1185">Reference proteome</keyword>
<proteinExistence type="predicted"/>
<accession>A0AA45WV09</accession>
<reference evidence="1" key="1">
    <citation type="submission" date="2017-05" db="EMBL/GenBank/DDBJ databases">
        <authorList>
            <person name="Varghese N."/>
            <person name="Submissions S."/>
        </authorList>
    </citation>
    <scope>NUCLEOTIDE SEQUENCE</scope>
    <source>
        <strain evidence="1">Su22</strain>
    </source>
</reference>
<evidence type="ECO:0000313" key="1">
    <source>
        <dbReference type="EMBL" id="SMP51326.1"/>
    </source>
</evidence>
<sequence length="64" mass="6900">MMNRHMKHLMMATAAVTMMTVGLGVWMMNTQAGKSAASRLTSISVEFLVNVIHVMVGACKGFVA</sequence>
<name>A0AA45WV09_9CLOT</name>